<organism evidence="2 3">
    <name type="scientific">Terrimonas ginsenosidimutans</name>
    <dbReference type="NCBI Taxonomy" id="2908004"/>
    <lineage>
        <taxon>Bacteria</taxon>
        <taxon>Pseudomonadati</taxon>
        <taxon>Bacteroidota</taxon>
        <taxon>Chitinophagia</taxon>
        <taxon>Chitinophagales</taxon>
        <taxon>Chitinophagaceae</taxon>
        <taxon>Terrimonas</taxon>
    </lineage>
</organism>
<dbReference type="Proteomes" id="UP001165367">
    <property type="component" value="Unassembled WGS sequence"/>
</dbReference>
<proteinExistence type="predicted"/>
<gene>
    <name evidence="2" type="ORF">LZZ85_00075</name>
</gene>
<reference evidence="2" key="1">
    <citation type="submission" date="2022-01" db="EMBL/GenBank/DDBJ databases">
        <authorList>
            <person name="Jo J.-H."/>
            <person name="Im W.-T."/>
        </authorList>
    </citation>
    <scope>NUCLEOTIDE SEQUENCE</scope>
    <source>
        <strain evidence="2">NA20</strain>
    </source>
</reference>
<dbReference type="Pfam" id="PF19897">
    <property type="entry name" value="DUF6370"/>
    <property type="match status" value="1"/>
</dbReference>
<evidence type="ECO:0000313" key="2">
    <source>
        <dbReference type="EMBL" id="MCG2612645.1"/>
    </source>
</evidence>
<feature type="signal peptide" evidence="1">
    <location>
        <begin position="1"/>
        <end position="21"/>
    </location>
</feature>
<comment type="caution">
    <text evidence="2">The sequence shown here is derived from an EMBL/GenBank/DDBJ whole genome shotgun (WGS) entry which is preliminary data.</text>
</comment>
<sequence length="117" mass="12806">MKAFLIAAISLSIYQTSNAQAPVGKIDPTTKLDTLEVACGMCQFDMTGDDCALAARVNTRTYYVEGTHIDKHGDAHAKDGFCNMIRKAEVQGAFSGEKYKVTYFKLLPLDKVAPKKP</sequence>
<evidence type="ECO:0000256" key="1">
    <source>
        <dbReference type="SAM" id="SignalP"/>
    </source>
</evidence>
<keyword evidence="1" id="KW-0732">Signal</keyword>
<dbReference type="InterPro" id="IPR045950">
    <property type="entry name" value="DUF6370"/>
</dbReference>
<keyword evidence="3" id="KW-1185">Reference proteome</keyword>
<dbReference type="RefSeq" id="WP_237867874.1">
    <property type="nucleotide sequence ID" value="NZ_JAKLTR010000001.1"/>
</dbReference>
<dbReference type="EMBL" id="JAKLTR010000001">
    <property type="protein sequence ID" value="MCG2612645.1"/>
    <property type="molecule type" value="Genomic_DNA"/>
</dbReference>
<accession>A0ABS9KK55</accession>
<protein>
    <submittedName>
        <fullName evidence="2">DUF6370 family protein</fullName>
    </submittedName>
</protein>
<feature type="chain" id="PRO_5045680060" evidence="1">
    <location>
        <begin position="22"/>
        <end position="117"/>
    </location>
</feature>
<name>A0ABS9KK55_9BACT</name>
<evidence type="ECO:0000313" key="3">
    <source>
        <dbReference type="Proteomes" id="UP001165367"/>
    </source>
</evidence>